<evidence type="ECO:0000313" key="1">
    <source>
        <dbReference type="EMBL" id="CAG8497873.1"/>
    </source>
</evidence>
<gene>
    <name evidence="1" type="ORF">PBRASI_LOCUS2449</name>
</gene>
<dbReference type="AlphaFoldDB" id="A0A9N9EXS6"/>
<protein>
    <submittedName>
        <fullName evidence="1">5472_t:CDS:1</fullName>
    </submittedName>
</protein>
<keyword evidence="2" id="KW-1185">Reference proteome</keyword>
<reference evidence="1" key="1">
    <citation type="submission" date="2021-06" db="EMBL/GenBank/DDBJ databases">
        <authorList>
            <person name="Kallberg Y."/>
            <person name="Tangrot J."/>
            <person name="Rosling A."/>
        </authorList>
    </citation>
    <scope>NUCLEOTIDE SEQUENCE</scope>
    <source>
        <strain evidence="1">BR232B</strain>
    </source>
</reference>
<dbReference type="EMBL" id="CAJVPI010000192">
    <property type="protein sequence ID" value="CAG8497873.1"/>
    <property type="molecule type" value="Genomic_DNA"/>
</dbReference>
<accession>A0A9N9EXS6</accession>
<sequence>MSHQVRVANKQETRSPHPVKLSVVDEEENKVVDDLRDFVALNLLKLVSKEVEGEIRPG</sequence>
<comment type="caution">
    <text evidence="1">The sequence shown here is derived from an EMBL/GenBank/DDBJ whole genome shotgun (WGS) entry which is preliminary data.</text>
</comment>
<evidence type="ECO:0000313" key="2">
    <source>
        <dbReference type="Proteomes" id="UP000789739"/>
    </source>
</evidence>
<organism evidence="1 2">
    <name type="scientific">Paraglomus brasilianum</name>
    <dbReference type="NCBI Taxonomy" id="144538"/>
    <lineage>
        <taxon>Eukaryota</taxon>
        <taxon>Fungi</taxon>
        <taxon>Fungi incertae sedis</taxon>
        <taxon>Mucoromycota</taxon>
        <taxon>Glomeromycotina</taxon>
        <taxon>Glomeromycetes</taxon>
        <taxon>Paraglomerales</taxon>
        <taxon>Paraglomeraceae</taxon>
        <taxon>Paraglomus</taxon>
    </lineage>
</organism>
<proteinExistence type="predicted"/>
<name>A0A9N9EXS6_9GLOM</name>
<dbReference type="Proteomes" id="UP000789739">
    <property type="component" value="Unassembled WGS sequence"/>
</dbReference>